<dbReference type="Proteomes" id="UP001157125">
    <property type="component" value="Unassembled WGS sequence"/>
</dbReference>
<name>A0ABQ6IF13_9MICO</name>
<comment type="caution">
    <text evidence="3">The sequence shown here is derived from an EMBL/GenBank/DDBJ whole genome shotgun (WGS) entry which is preliminary data.</text>
</comment>
<dbReference type="Gene3D" id="3.20.20.450">
    <property type="entry name" value="EAL domain"/>
    <property type="match status" value="1"/>
</dbReference>
<evidence type="ECO:0000313" key="3">
    <source>
        <dbReference type="EMBL" id="GMA35713.1"/>
    </source>
</evidence>
<evidence type="ECO:0000313" key="4">
    <source>
        <dbReference type="Proteomes" id="UP001157125"/>
    </source>
</evidence>
<feature type="domain" description="EAL" evidence="2">
    <location>
        <begin position="1"/>
        <end position="45"/>
    </location>
</feature>
<proteinExistence type="predicted"/>
<dbReference type="EMBL" id="BSUN01000001">
    <property type="protein sequence ID" value="GMA35713.1"/>
    <property type="molecule type" value="Genomic_DNA"/>
</dbReference>
<sequence>MVAEGIEDEATALDLLVFGDVIGQGHHLGRPMPADQIDERLRRDAVKPARQRRVRVT</sequence>
<dbReference type="InterPro" id="IPR001633">
    <property type="entry name" value="EAL_dom"/>
</dbReference>
<dbReference type="PROSITE" id="PS50883">
    <property type="entry name" value="EAL"/>
    <property type="match status" value="1"/>
</dbReference>
<dbReference type="SUPFAM" id="SSF141868">
    <property type="entry name" value="EAL domain-like"/>
    <property type="match status" value="1"/>
</dbReference>
<dbReference type="RefSeq" id="WP_284328157.1">
    <property type="nucleotide sequence ID" value="NZ_BSUN01000001.1"/>
</dbReference>
<keyword evidence="4" id="KW-1185">Reference proteome</keyword>
<protein>
    <recommendedName>
        <fullName evidence="2">EAL domain-containing protein</fullName>
    </recommendedName>
</protein>
<feature type="region of interest" description="Disordered" evidence="1">
    <location>
        <begin position="28"/>
        <end position="57"/>
    </location>
</feature>
<evidence type="ECO:0000256" key="1">
    <source>
        <dbReference type="SAM" id="MobiDB-lite"/>
    </source>
</evidence>
<reference evidence="4" key="1">
    <citation type="journal article" date="2019" name="Int. J. Syst. Evol. Microbiol.">
        <title>The Global Catalogue of Microorganisms (GCM) 10K type strain sequencing project: providing services to taxonomists for standard genome sequencing and annotation.</title>
        <authorList>
            <consortium name="The Broad Institute Genomics Platform"/>
            <consortium name="The Broad Institute Genome Sequencing Center for Infectious Disease"/>
            <person name="Wu L."/>
            <person name="Ma J."/>
        </authorList>
    </citation>
    <scope>NUCLEOTIDE SEQUENCE [LARGE SCALE GENOMIC DNA]</scope>
    <source>
        <strain evidence="4">NBRC 112299</strain>
    </source>
</reference>
<accession>A0ABQ6IF13</accession>
<evidence type="ECO:0000259" key="2">
    <source>
        <dbReference type="PROSITE" id="PS50883"/>
    </source>
</evidence>
<feature type="compositionally biased region" description="Basic and acidic residues" evidence="1">
    <location>
        <begin position="37"/>
        <end position="47"/>
    </location>
</feature>
<organism evidence="3 4">
    <name type="scientific">Demequina litorisediminis</name>
    <dbReference type="NCBI Taxonomy" id="1849022"/>
    <lineage>
        <taxon>Bacteria</taxon>
        <taxon>Bacillati</taxon>
        <taxon>Actinomycetota</taxon>
        <taxon>Actinomycetes</taxon>
        <taxon>Micrococcales</taxon>
        <taxon>Demequinaceae</taxon>
        <taxon>Demequina</taxon>
    </lineage>
</organism>
<dbReference type="InterPro" id="IPR035919">
    <property type="entry name" value="EAL_sf"/>
</dbReference>
<gene>
    <name evidence="3" type="ORF">GCM10025876_19170</name>
</gene>